<dbReference type="InterPro" id="IPR010634">
    <property type="entry name" value="DUF1223"/>
</dbReference>
<dbReference type="Gene3D" id="3.40.30.10">
    <property type="entry name" value="Glutaredoxin"/>
    <property type="match status" value="1"/>
</dbReference>
<reference evidence="2 3" key="1">
    <citation type="submission" date="2023-07" db="EMBL/GenBank/DDBJ databases">
        <title>Sorghum-associated microbial communities from plants grown in Nebraska, USA.</title>
        <authorList>
            <person name="Schachtman D."/>
        </authorList>
    </citation>
    <scope>NUCLEOTIDE SEQUENCE [LARGE SCALE GENOMIC DNA]</scope>
    <source>
        <strain evidence="2 3">3262</strain>
    </source>
</reference>
<feature type="signal peptide" evidence="1">
    <location>
        <begin position="1"/>
        <end position="21"/>
    </location>
</feature>
<evidence type="ECO:0000256" key="1">
    <source>
        <dbReference type="SAM" id="SignalP"/>
    </source>
</evidence>
<name>A0ABU1TA59_9SPHI</name>
<dbReference type="RefSeq" id="WP_310095326.1">
    <property type="nucleotide sequence ID" value="NZ_JAVDUU010000002.1"/>
</dbReference>
<comment type="caution">
    <text evidence="2">The sequence shown here is derived from an EMBL/GenBank/DDBJ whole genome shotgun (WGS) entry which is preliminary data.</text>
</comment>
<dbReference type="InterPro" id="IPR036249">
    <property type="entry name" value="Thioredoxin-like_sf"/>
</dbReference>
<feature type="chain" id="PRO_5046392469" description="DUF1223 domain-containing protein" evidence="1">
    <location>
        <begin position="22"/>
        <end position="266"/>
    </location>
</feature>
<protein>
    <recommendedName>
        <fullName evidence="4">DUF1223 domain-containing protein</fullName>
    </recommendedName>
</protein>
<dbReference type="PANTHER" id="PTHR36057">
    <property type="match status" value="1"/>
</dbReference>
<dbReference type="SUPFAM" id="SSF52833">
    <property type="entry name" value="Thioredoxin-like"/>
    <property type="match status" value="1"/>
</dbReference>
<dbReference type="Proteomes" id="UP001247620">
    <property type="component" value="Unassembled WGS sequence"/>
</dbReference>
<keyword evidence="1" id="KW-0732">Signal</keyword>
<keyword evidence="3" id="KW-1185">Reference proteome</keyword>
<sequence>MKPIKIFVAITGFVMVVIASAAFTNKDEAIASKEEVKTPGKGFAVVELFTSEGCSSCPPADELVARVQKEDKDKQVYILAFHVDYWNRLGWKDVFSSTEYSKRQHEYAGWLRLKSVYTPQIVVNGQKEFIGSEEGNLRNAITAGLRATPAATLTLNAQNGQGKVTVQYHTAGTQNKTLLLALVQKAAQSKIGAGENGGKTLSHVQIVRVLQSQPLNTTETGTAVINAPGGFNTNGWEVIGFVQNKANGQILAAAKSDINTTVNAGK</sequence>
<evidence type="ECO:0000313" key="2">
    <source>
        <dbReference type="EMBL" id="MDR6942291.1"/>
    </source>
</evidence>
<evidence type="ECO:0000313" key="3">
    <source>
        <dbReference type="Proteomes" id="UP001247620"/>
    </source>
</evidence>
<dbReference type="PANTHER" id="PTHR36057:SF1">
    <property type="entry name" value="LIPOPROTEIN LIPID ATTACHMENT SITE-LIKE PROTEIN, PUTATIVE (DUF1223)-RELATED"/>
    <property type="match status" value="1"/>
</dbReference>
<evidence type="ECO:0008006" key="4">
    <source>
        <dbReference type="Google" id="ProtNLM"/>
    </source>
</evidence>
<dbReference type="Pfam" id="PF06764">
    <property type="entry name" value="DUF1223"/>
    <property type="match status" value="1"/>
</dbReference>
<dbReference type="EMBL" id="JAVDUU010000002">
    <property type="protein sequence ID" value="MDR6942291.1"/>
    <property type="molecule type" value="Genomic_DNA"/>
</dbReference>
<organism evidence="2 3">
    <name type="scientific">Mucilaginibacter pocheonensis</name>
    <dbReference type="NCBI Taxonomy" id="398050"/>
    <lineage>
        <taxon>Bacteria</taxon>
        <taxon>Pseudomonadati</taxon>
        <taxon>Bacteroidota</taxon>
        <taxon>Sphingobacteriia</taxon>
        <taxon>Sphingobacteriales</taxon>
        <taxon>Sphingobacteriaceae</taxon>
        <taxon>Mucilaginibacter</taxon>
    </lineage>
</organism>
<accession>A0ABU1TA59</accession>
<gene>
    <name evidence="2" type="ORF">J2W55_002133</name>
</gene>
<proteinExistence type="predicted"/>